<feature type="transmembrane region" description="Helical" evidence="5">
    <location>
        <begin position="117"/>
        <end position="137"/>
    </location>
</feature>
<dbReference type="Pfam" id="PF04932">
    <property type="entry name" value="Wzy_C"/>
    <property type="match status" value="1"/>
</dbReference>
<feature type="transmembrane region" description="Helical" evidence="5">
    <location>
        <begin position="157"/>
        <end position="180"/>
    </location>
</feature>
<dbReference type="EMBL" id="PYLZ01000007">
    <property type="protein sequence ID" value="PSW23787.1"/>
    <property type="molecule type" value="Genomic_DNA"/>
</dbReference>
<dbReference type="InterPro" id="IPR051533">
    <property type="entry name" value="WaaL-like"/>
</dbReference>
<evidence type="ECO:0000259" key="6">
    <source>
        <dbReference type="Pfam" id="PF04932"/>
    </source>
</evidence>
<dbReference type="OrthoDB" id="8576060at2"/>
<feature type="transmembrane region" description="Helical" evidence="5">
    <location>
        <begin position="238"/>
        <end position="254"/>
    </location>
</feature>
<evidence type="ECO:0000256" key="4">
    <source>
        <dbReference type="ARBA" id="ARBA00023136"/>
    </source>
</evidence>
<dbReference type="PANTHER" id="PTHR37422:SF17">
    <property type="entry name" value="O-ANTIGEN LIGASE"/>
    <property type="match status" value="1"/>
</dbReference>
<evidence type="ECO:0000313" key="8">
    <source>
        <dbReference type="Proteomes" id="UP000240481"/>
    </source>
</evidence>
<dbReference type="GO" id="GO:0016874">
    <property type="term" value="F:ligase activity"/>
    <property type="evidence" value="ECO:0007669"/>
    <property type="project" value="UniProtKB-KW"/>
</dbReference>
<evidence type="ECO:0000256" key="2">
    <source>
        <dbReference type="ARBA" id="ARBA00022692"/>
    </source>
</evidence>
<keyword evidence="4 5" id="KW-0472">Membrane</keyword>
<proteinExistence type="predicted"/>
<sequence length="423" mass="47133">MSLVKSLKVNQITSIVVAAFPILCLSYGKGYNLAAILLFLTSLCLLFVKSEEKTNLQILKDSRVQMIISAFVLYFSLFVLSMIMKNGDFSEVDMPSRVILSIPVLLAAIKHPPKVNWVLNGFVIGAVIAGCIALIHTEYLNQHRAFWGNDSIYWLKGYMAIQSGNMAMSLGMISLVISVFYLKFNKYFLAVFAVTGAILGILGSLLSGSRGGWIFLPIALIYLIYVNRDVFSLKKTSLLVISVLFVGYTAMHLNPEVTSRVSQSIQNVQDYTSNKNTYTSVGIRFQLWESAINSFSHYPVFGAGYKERLVLRKEFAESGAIEQSVGNNNTHSHNQYLEDLSVRGSLGFLALLGILFTPFYIFKKNNNNSNLEIQAINQCGIISIIMMLGYLLSQAMFRHNSGIIFYSIVTVIFLALSINNSKK</sequence>
<keyword evidence="8" id="KW-1185">Reference proteome</keyword>
<protein>
    <submittedName>
        <fullName evidence="7">Ligase</fullName>
    </submittedName>
</protein>
<comment type="caution">
    <text evidence="7">The sequence shown here is derived from an EMBL/GenBank/DDBJ whole genome shotgun (WGS) entry which is preliminary data.</text>
</comment>
<feature type="transmembrane region" description="Helical" evidence="5">
    <location>
        <begin position="62"/>
        <end position="82"/>
    </location>
</feature>
<dbReference type="Proteomes" id="UP000240481">
    <property type="component" value="Unassembled WGS sequence"/>
</dbReference>
<name>A0A0J8VBS4_9GAMM</name>
<keyword evidence="7" id="KW-0436">Ligase</keyword>
<dbReference type="GO" id="GO:0016020">
    <property type="term" value="C:membrane"/>
    <property type="evidence" value="ECO:0007669"/>
    <property type="project" value="UniProtKB-SubCell"/>
</dbReference>
<feature type="transmembrane region" description="Helical" evidence="5">
    <location>
        <begin position="187"/>
        <end position="206"/>
    </location>
</feature>
<evidence type="ECO:0000256" key="1">
    <source>
        <dbReference type="ARBA" id="ARBA00004141"/>
    </source>
</evidence>
<feature type="domain" description="O-antigen ligase-related" evidence="6">
    <location>
        <begin position="197"/>
        <end position="352"/>
    </location>
</feature>
<accession>A0A0J8VBS4</accession>
<dbReference type="AlphaFoldDB" id="A0A0J8VBS4"/>
<dbReference type="InterPro" id="IPR007016">
    <property type="entry name" value="O-antigen_ligase-rel_domated"/>
</dbReference>
<evidence type="ECO:0000256" key="3">
    <source>
        <dbReference type="ARBA" id="ARBA00022989"/>
    </source>
</evidence>
<organism evidence="7 8">
    <name type="scientific">Photobacterium swingsii</name>
    <dbReference type="NCBI Taxonomy" id="680026"/>
    <lineage>
        <taxon>Bacteria</taxon>
        <taxon>Pseudomonadati</taxon>
        <taxon>Pseudomonadota</taxon>
        <taxon>Gammaproteobacteria</taxon>
        <taxon>Vibrionales</taxon>
        <taxon>Vibrionaceae</taxon>
        <taxon>Photobacterium</taxon>
    </lineage>
</organism>
<feature type="transmembrane region" description="Helical" evidence="5">
    <location>
        <begin position="346"/>
        <end position="363"/>
    </location>
</feature>
<dbReference type="PANTHER" id="PTHR37422">
    <property type="entry name" value="TEICHURONIC ACID BIOSYNTHESIS PROTEIN TUAE"/>
    <property type="match status" value="1"/>
</dbReference>
<dbReference type="STRING" id="680026.AB733_11175"/>
<feature type="transmembrane region" description="Helical" evidence="5">
    <location>
        <begin position="375"/>
        <end position="397"/>
    </location>
</feature>
<feature type="transmembrane region" description="Helical" evidence="5">
    <location>
        <begin position="212"/>
        <end position="231"/>
    </location>
</feature>
<comment type="subcellular location">
    <subcellularLocation>
        <location evidence="1">Membrane</location>
        <topology evidence="1">Multi-pass membrane protein</topology>
    </subcellularLocation>
</comment>
<gene>
    <name evidence="7" type="ORF">C9I94_13895</name>
</gene>
<keyword evidence="2 5" id="KW-0812">Transmembrane</keyword>
<feature type="transmembrane region" description="Helical" evidence="5">
    <location>
        <begin position="403"/>
        <end position="421"/>
    </location>
</feature>
<keyword evidence="3 5" id="KW-1133">Transmembrane helix</keyword>
<feature type="transmembrane region" description="Helical" evidence="5">
    <location>
        <begin position="12"/>
        <end position="28"/>
    </location>
</feature>
<evidence type="ECO:0000313" key="7">
    <source>
        <dbReference type="EMBL" id="PSW23787.1"/>
    </source>
</evidence>
<evidence type="ECO:0000256" key="5">
    <source>
        <dbReference type="SAM" id="Phobius"/>
    </source>
</evidence>
<reference evidence="7 8" key="1">
    <citation type="submission" date="2018-01" db="EMBL/GenBank/DDBJ databases">
        <title>Whole genome sequencing of Histamine producing bacteria.</title>
        <authorList>
            <person name="Butler K."/>
        </authorList>
    </citation>
    <scope>NUCLEOTIDE SEQUENCE [LARGE SCALE GENOMIC DNA]</scope>
    <source>
        <strain evidence="7 8">DSM 24669</strain>
    </source>
</reference>
<dbReference type="RefSeq" id="WP_048898842.1">
    <property type="nucleotide sequence ID" value="NZ_AP024852.1"/>
</dbReference>
<feature type="transmembrane region" description="Helical" evidence="5">
    <location>
        <begin position="94"/>
        <end position="110"/>
    </location>
</feature>